<dbReference type="InterPro" id="IPR007157">
    <property type="entry name" value="PspA_VIPP1"/>
</dbReference>
<protein>
    <submittedName>
        <fullName evidence="3">PspA/IM30 family protein</fullName>
    </submittedName>
</protein>
<evidence type="ECO:0000256" key="2">
    <source>
        <dbReference type="SAM" id="Coils"/>
    </source>
</evidence>
<feature type="coiled-coil region" evidence="2">
    <location>
        <begin position="95"/>
        <end position="159"/>
    </location>
</feature>
<keyword evidence="4" id="KW-1185">Reference proteome</keyword>
<gene>
    <name evidence="3" type="ORF">CA13_34520</name>
</gene>
<sequence>MILGKFWRSIAAQINKLANFFWTADPIAQMQYEYDKAVEEMKAGREGLEQYRGLVERVSRQVTDDKRHLDKLQSKVKAYLTAGDRVTAGKFAVELNKAKAQLAENEEQLAMHEKAYDNNVRKVKNAMGKLKSIREKIQAYDAELKMSRAEAEMAELAKDFNFDVTTDFGQIEQVIQEKISHNRGKARVAADLSGEGMEDIAREEAMENAMAEDALRGFEVELGLVTPQTAKITDDVKELGPGTKTTQSN</sequence>
<accession>A0A5C5Z4P7</accession>
<keyword evidence="2" id="KW-0175">Coiled coil</keyword>
<evidence type="ECO:0000313" key="3">
    <source>
        <dbReference type="EMBL" id="TWT81997.1"/>
    </source>
</evidence>
<comment type="similarity">
    <text evidence="1">Belongs to the PspA/Vipp/IM30 family.</text>
</comment>
<proteinExistence type="inferred from homology"/>
<organism evidence="3 4">
    <name type="scientific">Novipirellula herctigrandis</name>
    <dbReference type="NCBI Taxonomy" id="2527986"/>
    <lineage>
        <taxon>Bacteria</taxon>
        <taxon>Pseudomonadati</taxon>
        <taxon>Planctomycetota</taxon>
        <taxon>Planctomycetia</taxon>
        <taxon>Pirellulales</taxon>
        <taxon>Pirellulaceae</taxon>
        <taxon>Novipirellula</taxon>
    </lineage>
</organism>
<dbReference type="Proteomes" id="UP000315010">
    <property type="component" value="Unassembled WGS sequence"/>
</dbReference>
<reference evidence="3 4" key="1">
    <citation type="submission" date="2019-02" db="EMBL/GenBank/DDBJ databases">
        <title>Deep-cultivation of Planctomycetes and their phenomic and genomic characterization uncovers novel biology.</title>
        <authorList>
            <person name="Wiegand S."/>
            <person name="Jogler M."/>
            <person name="Boedeker C."/>
            <person name="Pinto D."/>
            <person name="Vollmers J."/>
            <person name="Rivas-Marin E."/>
            <person name="Kohn T."/>
            <person name="Peeters S.H."/>
            <person name="Heuer A."/>
            <person name="Rast P."/>
            <person name="Oberbeckmann S."/>
            <person name="Bunk B."/>
            <person name="Jeske O."/>
            <person name="Meyerdierks A."/>
            <person name="Storesund J.E."/>
            <person name="Kallscheuer N."/>
            <person name="Luecker S."/>
            <person name="Lage O.M."/>
            <person name="Pohl T."/>
            <person name="Merkel B.J."/>
            <person name="Hornburger P."/>
            <person name="Mueller R.-W."/>
            <person name="Bruemmer F."/>
            <person name="Labrenz M."/>
            <person name="Spormann A.M."/>
            <person name="Op Den Camp H."/>
            <person name="Overmann J."/>
            <person name="Amann R."/>
            <person name="Jetten M.S.M."/>
            <person name="Mascher T."/>
            <person name="Medema M.H."/>
            <person name="Devos D.P."/>
            <person name="Kaster A.-K."/>
            <person name="Ovreas L."/>
            <person name="Rohde M."/>
            <person name="Galperin M.Y."/>
            <person name="Jogler C."/>
        </authorList>
    </citation>
    <scope>NUCLEOTIDE SEQUENCE [LARGE SCALE GENOMIC DNA]</scope>
    <source>
        <strain evidence="3 4">CA13</strain>
    </source>
</reference>
<dbReference type="Pfam" id="PF04012">
    <property type="entry name" value="PspA_IM30"/>
    <property type="match status" value="1"/>
</dbReference>
<evidence type="ECO:0000313" key="4">
    <source>
        <dbReference type="Proteomes" id="UP000315010"/>
    </source>
</evidence>
<dbReference type="EMBL" id="SJPJ01000001">
    <property type="protein sequence ID" value="TWT81997.1"/>
    <property type="molecule type" value="Genomic_DNA"/>
</dbReference>
<evidence type="ECO:0000256" key="1">
    <source>
        <dbReference type="ARBA" id="ARBA00043985"/>
    </source>
</evidence>
<dbReference type="RefSeq" id="WP_419194429.1">
    <property type="nucleotide sequence ID" value="NZ_SJPJ01000001.1"/>
</dbReference>
<comment type="caution">
    <text evidence="3">The sequence shown here is derived from an EMBL/GenBank/DDBJ whole genome shotgun (WGS) entry which is preliminary data.</text>
</comment>
<name>A0A5C5Z4P7_9BACT</name>
<dbReference type="AlphaFoldDB" id="A0A5C5Z4P7"/>